<protein>
    <submittedName>
        <fullName evidence="9">FMN-dependent oxidoreductase (Nitrilotriacetate monooxygenase family)</fullName>
    </submittedName>
</protein>
<keyword evidence="1 6" id="KW-0285">Flavoprotein</keyword>
<feature type="binding site" evidence="6">
    <location>
        <position position="255"/>
    </location>
    <ligand>
        <name>FMN</name>
        <dbReference type="ChEBI" id="CHEBI:58210"/>
    </ligand>
</feature>
<feature type="region of interest" description="Disordered" evidence="7">
    <location>
        <begin position="1"/>
        <end position="22"/>
    </location>
</feature>
<organism evidence="9 10">
    <name type="scientific">Micrococcus endophyticus</name>
    <dbReference type="NCBI Taxonomy" id="455343"/>
    <lineage>
        <taxon>Bacteria</taxon>
        <taxon>Bacillati</taxon>
        <taxon>Actinomycetota</taxon>
        <taxon>Actinomycetes</taxon>
        <taxon>Micrococcales</taxon>
        <taxon>Micrococcaceae</taxon>
        <taxon>Micrococcus</taxon>
    </lineage>
</organism>
<dbReference type="InterPro" id="IPR011251">
    <property type="entry name" value="Luciferase-like_dom"/>
</dbReference>
<gene>
    <name evidence="9" type="ORF">HDA33_001704</name>
</gene>
<keyword evidence="4 9" id="KW-0503">Monooxygenase</keyword>
<evidence type="ECO:0000313" key="9">
    <source>
        <dbReference type="EMBL" id="MBB5849140.1"/>
    </source>
</evidence>
<proteinExistence type="inferred from homology"/>
<evidence type="ECO:0000256" key="6">
    <source>
        <dbReference type="PIRSR" id="PIRSR000337-1"/>
    </source>
</evidence>
<feature type="binding site" evidence="6">
    <location>
        <position position="129"/>
    </location>
    <ligand>
        <name>FMN</name>
        <dbReference type="ChEBI" id="CHEBI:58210"/>
    </ligand>
</feature>
<keyword evidence="10" id="KW-1185">Reference proteome</keyword>
<keyword evidence="2 6" id="KW-0288">FMN</keyword>
<sequence length="483" mass="52704">MAEHPAARPEQDATTSTSAAAPASRAGHELLFNAFDMNCVAHQSPGLWRHPEDRARDYNTLGYWTHLAQTLEKGLFDGLFIADVLGPYSVYGGTAEAAIRSGAQTPVNDPFLLVSAMAAVTGHLGFGVTAGTAYEHPYPFARRLATLDHLTGGRVGWNVVTGYLPSAAQNMGQDDQMEHDERYEHADEYLDVVYKLLEGSWEDDAVRYDKETGVFADPAKVHDIRHEGRYFKVPGAAVTEPSPQRTPVIYQAGASTRGRAFAGKHAEAVFINSPTKELTAATVKKIRQALVDAGRDPYDVKIFAMQTIVTGATDEDARAKYDDLAQYVDPLGGLVLMSGWMGIDLSQYDLDEPIGDVKSNAIQSAVETFQKASGTDEEWTVRKLAEWVGIGGFGPVIVGGGESAARQLVEWADETDVDGYNLAYHITPGTFEDVVEFVVPELQKLGRYKTAYTDGTLRHKLFGRGDHLPEGHHGASFALRRRG</sequence>
<feature type="binding site" evidence="6">
    <location>
        <position position="83"/>
    </location>
    <ligand>
        <name>FMN</name>
        <dbReference type="ChEBI" id="CHEBI:58210"/>
    </ligand>
</feature>
<dbReference type="AlphaFoldDB" id="A0A7W9JJM4"/>
<evidence type="ECO:0000256" key="5">
    <source>
        <dbReference type="ARBA" id="ARBA00033748"/>
    </source>
</evidence>
<dbReference type="InterPro" id="IPR051260">
    <property type="entry name" value="Diverse_substr_monoxygenases"/>
</dbReference>
<dbReference type="Proteomes" id="UP000567246">
    <property type="component" value="Unassembled WGS sequence"/>
</dbReference>
<evidence type="ECO:0000313" key="10">
    <source>
        <dbReference type="Proteomes" id="UP000567246"/>
    </source>
</evidence>
<dbReference type="PANTHER" id="PTHR30011">
    <property type="entry name" value="ALKANESULFONATE MONOOXYGENASE-RELATED"/>
    <property type="match status" value="1"/>
</dbReference>
<dbReference type="NCBIfam" id="TIGR03860">
    <property type="entry name" value="FMN_nitrolo"/>
    <property type="match status" value="1"/>
</dbReference>
<dbReference type="FunFam" id="3.20.20.30:FF:000008">
    <property type="entry name" value="Xenobiotic compound monooxygenase A subunit"/>
    <property type="match status" value="1"/>
</dbReference>
<dbReference type="EMBL" id="JACHMW010000001">
    <property type="protein sequence ID" value="MBB5849140.1"/>
    <property type="molecule type" value="Genomic_DNA"/>
</dbReference>
<dbReference type="PANTHER" id="PTHR30011:SF16">
    <property type="entry name" value="C2H2 FINGER DOMAIN TRANSCRIPTION FACTOR (EUROFUNG)-RELATED"/>
    <property type="match status" value="1"/>
</dbReference>
<keyword evidence="3" id="KW-0560">Oxidoreductase</keyword>
<dbReference type="InterPro" id="IPR036661">
    <property type="entry name" value="Luciferase-like_sf"/>
</dbReference>
<evidence type="ECO:0000256" key="2">
    <source>
        <dbReference type="ARBA" id="ARBA00022643"/>
    </source>
</evidence>
<reference evidence="9 10" key="1">
    <citation type="submission" date="2020-08" db="EMBL/GenBank/DDBJ databases">
        <title>Sequencing the genomes of 1000 actinobacteria strains.</title>
        <authorList>
            <person name="Klenk H.-P."/>
        </authorList>
    </citation>
    <scope>NUCLEOTIDE SEQUENCE [LARGE SCALE GENOMIC DNA]</scope>
    <source>
        <strain evidence="9 10">DSM 17945</strain>
    </source>
</reference>
<dbReference type="RefSeq" id="WP_276510932.1">
    <property type="nucleotide sequence ID" value="NZ_BAABAG010000013.1"/>
</dbReference>
<name>A0A7W9JJM4_9MICC</name>
<comment type="similarity">
    <text evidence="5">Belongs to the NtaA/SnaA/DszA monooxygenase family.</text>
</comment>
<evidence type="ECO:0000256" key="3">
    <source>
        <dbReference type="ARBA" id="ARBA00023002"/>
    </source>
</evidence>
<dbReference type="PIRSF" id="PIRSF000337">
    <property type="entry name" value="NTA_MOA"/>
    <property type="match status" value="1"/>
</dbReference>
<feature type="compositionally biased region" description="Basic and acidic residues" evidence="7">
    <location>
        <begin position="1"/>
        <end position="11"/>
    </location>
</feature>
<dbReference type="GO" id="GO:0016705">
    <property type="term" value="F:oxidoreductase activity, acting on paired donors, with incorporation or reduction of molecular oxygen"/>
    <property type="evidence" value="ECO:0007669"/>
    <property type="project" value="InterPro"/>
</dbReference>
<feature type="binding site" evidence="6">
    <location>
        <position position="179"/>
    </location>
    <ligand>
        <name>FMN</name>
        <dbReference type="ChEBI" id="CHEBI:58210"/>
    </ligand>
</feature>
<dbReference type="SUPFAM" id="SSF51679">
    <property type="entry name" value="Bacterial luciferase-like"/>
    <property type="match status" value="1"/>
</dbReference>
<comment type="caution">
    <text evidence="9">The sequence shown here is derived from an EMBL/GenBank/DDBJ whole genome shotgun (WGS) entry which is preliminary data.</text>
</comment>
<evidence type="ECO:0000259" key="8">
    <source>
        <dbReference type="Pfam" id="PF00296"/>
    </source>
</evidence>
<evidence type="ECO:0000256" key="4">
    <source>
        <dbReference type="ARBA" id="ARBA00023033"/>
    </source>
</evidence>
<dbReference type="InterPro" id="IPR016215">
    <property type="entry name" value="NTA_MOA"/>
</dbReference>
<dbReference type="Gene3D" id="3.20.20.30">
    <property type="entry name" value="Luciferase-like domain"/>
    <property type="match status" value="1"/>
</dbReference>
<feature type="domain" description="Luciferase-like" evidence="8">
    <location>
        <begin position="53"/>
        <end position="329"/>
    </location>
</feature>
<accession>A0A7W9JJM4</accession>
<dbReference type="Pfam" id="PF00296">
    <property type="entry name" value="Bac_luciferase"/>
    <property type="match status" value="1"/>
</dbReference>
<evidence type="ECO:0000256" key="7">
    <source>
        <dbReference type="SAM" id="MobiDB-lite"/>
    </source>
</evidence>
<dbReference type="GO" id="GO:0004497">
    <property type="term" value="F:monooxygenase activity"/>
    <property type="evidence" value="ECO:0007669"/>
    <property type="project" value="UniProtKB-KW"/>
</dbReference>
<feature type="binding site" evidence="6">
    <location>
        <position position="183"/>
    </location>
    <ligand>
        <name>FMN</name>
        <dbReference type="ChEBI" id="CHEBI:58210"/>
    </ligand>
</feature>
<feature type="compositionally biased region" description="Low complexity" evidence="7">
    <location>
        <begin position="13"/>
        <end position="22"/>
    </location>
</feature>
<evidence type="ECO:0000256" key="1">
    <source>
        <dbReference type="ARBA" id="ARBA00022630"/>
    </source>
</evidence>